<feature type="region of interest" description="Disordered" evidence="1">
    <location>
        <begin position="26"/>
        <end position="45"/>
    </location>
</feature>
<comment type="caution">
    <text evidence="3">The sequence shown here is derived from an EMBL/GenBank/DDBJ whole genome shotgun (WGS) entry which is preliminary data.</text>
</comment>
<feature type="chain" id="PRO_5043979699" description="Acetamidase" evidence="2">
    <location>
        <begin position="25"/>
        <end position="546"/>
    </location>
</feature>
<evidence type="ECO:0008006" key="5">
    <source>
        <dbReference type="Google" id="ProtNLM"/>
    </source>
</evidence>
<dbReference type="PANTHER" id="PTHR31891:SF1">
    <property type="entry name" value="FORMAMIDASE C869.04-RELATED"/>
    <property type="match status" value="1"/>
</dbReference>
<dbReference type="PANTHER" id="PTHR31891">
    <property type="entry name" value="FORMAMIDASE C869.04-RELATED"/>
    <property type="match status" value="1"/>
</dbReference>
<organism evidence="3 4">
    <name type="scientific">[Myrmecia] bisecta</name>
    <dbReference type="NCBI Taxonomy" id="41462"/>
    <lineage>
        <taxon>Eukaryota</taxon>
        <taxon>Viridiplantae</taxon>
        <taxon>Chlorophyta</taxon>
        <taxon>core chlorophytes</taxon>
        <taxon>Trebouxiophyceae</taxon>
        <taxon>Trebouxiales</taxon>
        <taxon>Trebouxiaceae</taxon>
        <taxon>Myrmecia</taxon>
    </lineage>
</organism>
<evidence type="ECO:0000313" key="4">
    <source>
        <dbReference type="Proteomes" id="UP001489004"/>
    </source>
</evidence>
<dbReference type="SUPFAM" id="SSF141130">
    <property type="entry name" value="Acetamidase/Formamidase-like"/>
    <property type="match status" value="1"/>
</dbReference>
<evidence type="ECO:0000313" key="3">
    <source>
        <dbReference type="EMBL" id="KAK9811476.1"/>
    </source>
</evidence>
<dbReference type="Pfam" id="PF03069">
    <property type="entry name" value="FmdA_AmdA"/>
    <property type="match status" value="1"/>
</dbReference>
<proteinExistence type="predicted"/>
<keyword evidence="4" id="KW-1185">Reference proteome</keyword>
<dbReference type="EMBL" id="JALJOR010000009">
    <property type="protein sequence ID" value="KAK9811476.1"/>
    <property type="molecule type" value="Genomic_DNA"/>
</dbReference>
<sequence length="546" mass="59211">MLKLGVMVSLWVLLVASGQVGAHGTETCSPAPDSADDSTCTAKGSSKPVTYKGVPRFFPTPRKDYGEHPSTATCKRLETVCGPACSMEQTLEGKRSTGHWGFMYDGLEPAIVVQSGDVLNMELPTLNANMAADLMMDGDPGMESIYEWTKDGPVAQPIGPFGGGEGAHWMTGPVHVCGAEPGDVLQVDILDLKGRPNPQNRTFGVTWSGSIGWQKIAGYKHPRGYHEAVTIYELISDAETGRAMYAEPHYQYIVEDLGEITTVCIPTEGVFQRTTEAGAASWKNPGSIFEGKHVPCKDGKMKWHATGLPSLPYTVPAHLKQSLNERFRSPANLHIGNMGTTPATGYPVNSNAPLRTGGNIDNRRLGVGATVYYPVEVAGALLMAGDGHAAMGDSELSGTGIETSLNAKLRFNVHKASALPTFLKALDFPLIENANEWIVQGYQYSDYVRELDDPQAKIFETPDLTRAMTVCYNQTRDFMMQSFDLTENEALTVMDVAVDFGITQVVDGNVGIHSIIPKWVFSPQAWKASPEYYPKVIPGTSQPLKS</sequence>
<keyword evidence="2" id="KW-0732">Signal</keyword>
<dbReference type="Proteomes" id="UP001489004">
    <property type="component" value="Unassembled WGS sequence"/>
</dbReference>
<dbReference type="InterPro" id="IPR004304">
    <property type="entry name" value="FmdA_AmdA"/>
</dbReference>
<dbReference type="GO" id="GO:0016811">
    <property type="term" value="F:hydrolase activity, acting on carbon-nitrogen (but not peptide) bonds, in linear amides"/>
    <property type="evidence" value="ECO:0007669"/>
    <property type="project" value="InterPro"/>
</dbReference>
<dbReference type="Gene3D" id="2.60.120.580">
    <property type="entry name" value="Acetamidase/Formamidase-like domains"/>
    <property type="match status" value="2"/>
</dbReference>
<evidence type="ECO:0000256" key="2">
    <source>
        <dbReference type="SAM" id="SignalP"/>
    </source>
</evidence>
<feature type="signal peptide" evidence="2">
    <location>
        <begin position="1"/>
        <end position="24"/>
    </location>
</feature>
<accession>A0AAW1PPY5</accession>
<evidence type="ECO:0000256" key="1">
    <source>
        <dbReference type="SAM" id="MobiDB-lite"/>
    </source>
</evidence>
<protein>
    <recommendedName>
        <fullName evidence="5">Acetamidase</fullName>
    </recommendedName>
</protein>
<gene>
    <name evidence="3" type="ORF">WJX72_004546</name>
</gene>
<name>A0AAW1PPY5_9CHLO</name>
<reference evidence="3 4" key="1">
    <citation type="journal article" date="2024" name="Nat. Commun.">
        <title>Phylogenomics reveals the evolutionary origins of lichenization in chlorophyte algae.</title>
        <authorList>
            <person name="Puginier C."/>
            <person name="Libourel C."/>
            <person name="Otte J."/>
            <person name="Skaloud P."/>
            <person name="Haon M."/>
            <person name="Grisel S."/>
            <person name="Petersen M."/>
            <person name="Berrin J.G."/>
            <person name="Delaux P.M."/>
            <person name="Dal Grande F."/>
            <person name="Keller J."/>
        </authorList>
    </citation>
    <scope>NUCLEOTIDE SEQUENCE [LARGE SCALE GENOMIC DNA]</scope>
    <source>
        <strain evidence="3 4">SAG 2043</strain>
    </source>
</reference>
<dbReference type="Gene3D" id="3.10.28.20">
    <property type="entry name" value="Acetamidase/Formamidase-like domains"/>
    <property type="match status" value="1"/>
</dbReference>
<dbReference type="AlphaFoldDB" id="A0AAW1PPY5"/>